<name>A0A2T0T2U1_9BACT</name>
<dbReference type="InterPro" id="IPR026881">
    <property type="entry name" value="WYL_dom"/>
</dbReference>
<feature type="domain" description="WYL" evidence="1">
    <location>
        <begin position="146"/>
        <end position="208"/>
    </location>
</feature>
<accession>A0A2T0T2U1</accession>
<dbReference type="PROSITE" id="PS52050">
    <property type="entry name" value="WYL"/>
    <property type="match status" value="1"/>
</dbReference>
<organism evidence="2 3">
    <name type="scientific">Spirosoma oryzae</name>
    <dbReference type="NCBI Taxonomy" id="1469603"/>
    <lineage>
        <taxon>Bacteria</taxon>
        <taxon>Pseudomonadati</taxon>
        <taxon>Bacteroidota</taxon>
        <taxon>Cytophagia</taxon>
        <taxon>Cytophagales</taxon>
        <taxon>Cytophagaceae</taxon>
        <taxon>Spirosoma</taxon>
    </lineage>
</organism>
<proteinExistence type="predicted"/>
<dbReference type="GO" id="GO:0003677">
    <property type="term" value="F:DNA binding"/>
    <property type="evidence" value="ECO:0007669"/>
    <property type="project" value="UniProtKB-KW"/>
</dbReference>
<dbReference type="AlphaFoldDB" id="A0A2T0T2U1"/>
<dbReference type="InterPro" id="IPR051534">
    <property type="entry name" value="CBASS_pafABC_assoc_protein"/>
</dbReference>
<dbReference type="InterPro" id="IPR036388">
    <property type="entry name" value="WH-like_DNA-bd_sf"/>
</dbReference>
<dbReference type="Proteomes" id="UP000238375">
    <property type="component" value="Unassembled WGS sequence"/>
</dbReference>
<dbReference type="EMBL" id="PVTE01000007">
    <property type="protein sequence ID" value="PRY39954.1"/>
    <property type="molecule type" value="Genomic_DNA"/>
</dbReference>
<dbReference type="OrthoDB" id="43316at2"/>
<comment type="caution">
    <text evidence="2">The sequence shown here is derived from an EMBL/GenBank/DDBJ whole genome shotgun (WGS) entry which is preliminary data.</text>
</comment>
<evidence type="ECO:0000313" key="2">
    <source>
        <dbReference type="EMBL" id="PRY39954.1"/>
    </source>
</evidence>
<gene>
    <name evidence="2" type="ORF">CLV58_10747</name>
</gene>
<dbReference type="Gene3D" id="1.10.10.10">
    <property type="entry name" value="Winged helix-like DNA-binding domain superfamily/Winged helix DNA-binding domain"/>
    <property type="match status" value="1"/>
</dbReference>
<protein>
    <submittedName>
        <fullName evidence="2">Putative DNA-binding transcriptional regulator YafY</fullName>
    </submittedName>
</protein>
<evidence type="ECO:0000313" key="3">
    <source>
        <dbReference type="Proteomes" id="UP000238375"/>
    </source>
</evidence>
<dbReference type="Pfam" id="PF13280">
    <property type="entry name" value="WYL"/>
    <property type="match status" value="1"/>
</dbReference>
<sequence length="333" mass="38848">MPIVKNQYARLKKINDYLTSWGGKPKSKADLLDRCGCSERTFREDIRLLREEYGAPIAYDYRQQGYYYTHPFELAATVTLTDKDLATLHTALVTLQQFQHLSLFDDLRGTVDKLDKAVRFRSSQADDFGRYIFFESVPYTKGSEWVDAFLQAIHQRQVVQFQHQRYDTEVTKTHQIYPYVVKEHRNRWYVVGWRLADEQLRVFGLDRIIAGSIERLDTTVTPPLFDAEAYFRQALGVAVYDDPAETVVLSFTREQGFRFRAQPFYPFQDDDILVDSDTEFRVQLQIIINDELVYELARLGGSVRVCSPPKLLDKLVYFHRLALSRYSDSSSVL</sequence>
<dbReference type="PANTHER" id="PTHR34580">
    <property type="match status" value="1"/>
</dbReference>
<evidence type="ECO:0000259" key="1">
    <source>
        <dbReference type="Pfam" id="PF13280"/>
    </source>
</evidence>
<dbReference type="PANTHER" id="PTHR34580:SF9">
    <property type="entry name" value="SLL5097 PROTEIN"/>
    <property type="match status" value="1"/>
</dbReference>
<reference evidence="2 3" key="1">
    <citation type="submission" date="2018-03" db="EMBL/GenBank/DDBJ databases">
        <title>Genomic Encyclopedia of Archaeal and Bacterial Type Strains, Phase II (KMG-II): from individual species to whole genera.</title>
        <authorList>
            <person name="Goeker M."/>
        </authorList>
    </citation>
    <scope>NUCLEOTIDE SEQUENCE [LARGE SCALE GENOMIC DNA]</scope>
    <source>
        <strain evidence="2 3">DSM 28354</strain>
    </source>
</reference>
<dbReference type="RefSeq" id="WP_106137593.1">
    <property type="nucleotide sequence ID" value="NZ_PVTE01000007.1"/>
</dbReference>
<keyword evidence="2" id="KW-0238">DNA-binding</keyword>
<keyword evidence="3" id="KW-1185">Reference proteome</keyword>